<dbReference type="Pfam" id="PF07859">
    <property type="entry name" value="Abhydrolase_3"/>
    <property type="match status" value="1"/>
</dbReference>
<keyword evidence="1" id="KW-0378">Hydrolase</keyword>
<name>A0A1L3JAS5_9SPHN</name>
<gene>
    <name evidence="3" type="ORF">LPB140_04340</name>
</gene>
<organism evidence="3 4">
    <name type="scientific">Sphingorhabdus lutea</name>
    <dbReference type="NCBI Taxonomy" id="1913578"/>
    <lineage>
        <taxon>Bacteria</taxon>
        <taxon>Pseudomonadati</taxon>
        <taxon>Pseudomonadota</taxon>
        <taxon>Alphaproteobacteria</taxon>
        <taxon>Sphingomonadales</taxon>
        <taxon>Sphingomonadaceae</taxon>
        <taxon>Sphingorhabdus</taxon>
    </lineage>
</organism>
<dbReference type="PANTHER" id="PTHR48081:SF8">
    <property type="entry name" value="ALPHA_BETA HYDROLASE FOLD-3 DOMAIN-CONTAINING PROTEIN-RELATED"/>
    <property type="match status" value="1"/>
</dbReference>
<evidence type="ECO:0000259" key="2">
    <source>
        <dbReference type="Pfam" id="PF07859"/>
    </source>
</evidence>
<protein>
    <recommendedName>
        <fullName evidence="2">Alpha/beta hydrolase fold-3 domain-containing protein</fullName>
    </recommendedName>
</protein>
<dbReference type="AlphaFoldDB" id="A0A1L3JAS5"/>
<dbReference type="GO" id="GO:0016787">
    <property type="term" value="F:hydrolase activity"/>
    <property type="evidence" value="ECO:0007669"/>
    <property type="project" value="UniProtKB-KW"/>
</dbReference>
<feature type="domain" description="Alpha/beta hydrolase fold-3" evidence="2">
    <location>
        <begin position="79"/>
        <end position="274"/>
    </location>
</feature>
<dbReference type="InterPro" id="IPR050300">
    <property type="entry name" value="GDXG_lipolytic_enzyme"/>
</dbReference>
<dbReference type="SUPFAM" id="SSF53474">
    <property type="entry name" value="alpha/beta-Hydrolases"/>
    <property type="match status" value="1"/>
</dbReference>
<dbReference type="PANTHER" id="PTHR48081">
    <property type="entry name" value="AB HYDROLASE SUPERFAMILY PROTEIN C4A8.06C"/>
    <property type="match status" value="1"/>
</dbReference>
<dbReference type="KEGG" id="sphl:LPB140_04340"/>
<keyword evidence="4" id="KW-1185">Reference proteome</keyword>
<evidence type="ECO:0000313" key="3">
    <source>
        <dbReference type="EMBL" id="APG62163.1"/>
    </source>
</evidence>
<sequence length="300" mass="33167">MAISIQARVVNFILRKTGIYKKLFSGGPKFPAILAKARATPLPQPKDKWRAKLTIKQSQFNGHDIWHFAPKNGQASANILFWHGGGYVYSAADAHLDFMAHMADKYGWNITAPLYPLSPEFTAEHIQKWAVDFYIDYLAKLDGAPFIMGGDSAGGGMTATIAQHARGNALGMANALILICPWLKLSPDYAEQQIIEPRDAILSIRGIDDAAKLYAAHWEVDDPRVSPIFGDWSGLPPILCFGGGDDILVTNARALHEKLPNIEYIELAQMIHDWPIFIFPESRKAQAKIAQFASQNIKAA</sequence>
<dbReference type="RefSeq" id="WP_072558814.1">
    <property type="nucleotide sequence ID" value="NZ_CP018154.1"/>
</dbReference>
<dbReference type="InterPro" id="IPR029058">
    <property type="entry name" value="AB_hydrolase_fold"/>
</dbReference>
<dbReference type="OrthoDB" id="9806180at2"/>
<evidence type="ECO:0000313" key="4">
    <source>
        <dbReference type="Proteomes" id="UP000242561"/>
    </source>
</evidence>
<dbReference type="STRING" id="1913578.LPB140_04340"/>
<dbReference type="Gene3D" id="3.40.50.1820">
    <property type="entry name" value="alpha/beta hydrolase"/>
    <property type="match status" value="1"/>
</dbReference>
<reference evidence="3 4" key="1">
    <citation type="submission" date="2016-11" db="EMBL/GenBank/DDBJ databases">
        <title>Sphingorhabdus sp. LPB0140, isolated from marine environment.</title>
        <authorList>
            <person name="Kim E."/>
            <person name="Yi H."/>
        </authorList>
    </citation>
    <scope>NUCLEOTIDE SEQUENCE [LARGE SCALE GENOMIC DNA]</scope>
    <source>
        <strain evidence="3 4">LPB0140</strain>
    </source>
</reference>
<dbReference type="Proteomes" id="UP000242561">
    <property type="component" value="Chromosome"/>
</dbReference>
<dbReference type="EMBL" id="CP018154">
    <property type="protein sequence ID" value="APG62163.1"/>
    <property type="molecule type" value="Genomic_DNA"/>
</dbReference>
<dbReference type="InterPro" id="IPR013094">
    <property type="entry name" value="AB_hydrolase_3"/>
</dbReference>
<proteinExistence type="predicted"/>
<accession>A0A1L3JAS5</accession>
<evidence type="ECO:0000256" key="1">
    <source>
        <dbReference type="ARBA" id="ARBA00022801"/>
    </source>
</evidence>